<dbReference type="RefSeq" id="WP_121524708.1">
    <property type="nucleotide sequence ID" value="NZ_RCHR01000008.1"/>
</dbReference>
<feature type="transmembrane region" description="Helical" evidence="1">
    <location>
        <begin position="166"/>
        <end position="185"/>
    </location>
</feature>
<comment type="caution">
    <text evidence="2">The sequence shown here is derived from an EMBL/GenBank/DDBJ whole genome shotgun (WGS) entry which is preliminary data.</text>
</comment>
<organism evidence="2 3">
    <name type="scientific">Oceanobacillus piezotolerans</name>
    <dbReference type="NCBI Taxonomy" id="2448030"/>
    <lineage>
        <taxon>Bacteria</taxon>
        <taxon>Bacillati</taxon>
        <taxon>Bacillota</taxon>
        <taxon>Bacilli</taxon>
        <taxon>Bacillales</taxon>
        <taxon>Bacillaceae</taxon>
        <taxon>Oceanobacillus</taxon>
    </lineage>
</organism>
<gene>
    <name evidence="2" type="ORF">D8M04_17495</name>
</gene>
<keyword evidence="1" id="KW-1133">Transmembrane helix</keyword>
<name>A0A498D479_9BACI</name>
<dbReference type="Proteomes" id="UP000270219">
    <property type="component" value="Unassembled WGS sequence"/>
</dbReference>
<proteinExistence type="predicted"/>
<dbReference type="GO" id="GO:0016787">
    <property type="term" value="F:hydrolase activity"/>
    <property type="evidence" value="ECO:0007669"/>
    <property type="project" value="UniProtKB-KW"/>
</dbReference>
<evidence type="ECO:0000256" key="1">
    <source>
        <dbReference type="SAM" id="Phobius"/>
    </source>
</evidence>
<feature type="transmembrane region" description="Helical" evidence="1">
    <location>
        <begin position="85"/>
        <end position="102"/>
    </location>
</feature>
<reference evidence="2 3" key="1">
    <citation type="submission" date="2018-10" db="EMBL/GenBank/DDBJ databases">
        <title>Oceanobacillus sp. YLB-02 draft genome.</title>
        <authorList>
            <person name="Yu L."/>
        </authorList>
    </citation>
    <scope>NUCLEOTIDE SEQUENCE [LARGE SCALE GENOMIC DNA]</scope>
    <source>
        <strain evidence="2 3">YLB-02</strain>
    </source>
</reference>
<dbReference type="AlphaFoldDB" id="A0A498D479"/>
<feature type="transmembrane region" description="Helical" evidence="1">
    <location>
        <begin position="108"/>
        <end position="137"/>
    </location>
</feature>
<accession>A0A498D479</accession>
<dbReference type="OrthoDB" id="2706144at2"/>
<keyword evidence="1" id="KW-0812">Transmembrane</keyword>
<evidence type="ECO:0000313" key="2">
    <source>
        <dbReference type="EMBL" id="RLL41317.1"/>
    </source>
</evidence>
<keyword evidence="2" id="KW-0378">Hydrolase</keyword>
<evidence type="ECO:0000313" key="3">
    <source>
        <dbReference type="Proteomes" id="UP000270219"/>
    </source>
</evidence>
<dbReference type="Pfam" id="PF04307">
    <property type="entry name" value="YdjM"/>
    <property type="match status" value="1"/>
</dbReference>
<feature type="transmembrane region" description="Helical" evidence="1">
    <location>
        <begin position="60"/>
        <end position="78"/>
    </location>
</feature>
<sequence length="208" mass="22103">MNGTAHVSIGAATGFIVANSVNASPATMLILVGLGGVSGLMPDLDVDGKLRSKVTFSHKVIKMTAQLIGVLMIIYSIYEGMRADRFLGIGIGVAMLIISSFLKQKHMLIITGIGVIAGALTLKEMWLLLLGIYIIVASFVSHRSYTHSILGVIYFGVIAAKLETSLAIDGAFAACLAGYIGHLIADSKFLPVNKRGVKIFLPFSSKDF</sequence>
<keyword evidence="3" id="KW-1185">Reference proteome</keyword>
<dbReference type="InterPro" id="IPR007404">
    <property type="entry name" value="YdjM-like"/>
</dbReference>
<keyword evidence="1" id="KW-0472">Membrane</keyword>
<dbReference type="EMBL" id="RCHR01000008">
    <property type="protein sequence ID" value="RLL41317.1"/>
    <property type="molecule type" value="Genomic_DNA"/>
</dbReference>
<protein>
    <submittedName>
        <fullName evidence="2">Metal-dependent hydrolase</fullName>
    </submittedName>
</protein>